<accession>W9HAW7</accession>
<dbReference type="Pfam" id="PF02065">
    <property type="entry name" value="Melibiase"/>
    <property type="match status" value="1"/>
</dbReference>
<dbReference type="Proteomes" id="UP000030753">
    <property type="component" value="Unassembled WGS sequence"/>
</dbReference>
<comment type="catalytic activity">
    <reaction evidence="1">
        <text>Hydrolysis of terminal, non-reducing alpha-D-galactose residues in alpha-D-galactosides, including galactose oligosaccharides, galactomannans and galactolipids.</text>
        <dbReference type="EC" id="3.2.1.22"/>
    </reaction>
</comment>
<dbReference type="GO" id="GO:0004557">
    <property type="term" value="F:alpha-galactosidase activity"/>
    <property type="evidence" value="ECO:0007669"/>
    <property type="project" value="UniProtKB-EC"/>
</dbReference>
<evidence type="ECO:0000313" key="3">
    <source>
        <dbReference type="EMBL" id="EWY79382.1"/>
    </source>
</evidence>
<dbReference type="EC" id="3.2.1.22" evidence="2"/>
<protein>
    <recommendedName>
        <fullName evidence="2">alpha-galactosidase</fullName>
        <ecNumber evidence="2">3.2.1.22</ecNumber>
    </recommendedName>
</protein>
<evidence type="ECO:0000256" key="2">
    <source>
        <dbReference type="ARBA" id="ARBA00012755"/>
    </source>
</evidence>
<dbReference type="EMBL" id="JH717873">
    <property type="protein sequence ID" value="EWY79382.1"/>
    <property type="molecule type" value="Genomic_DNA"/>
</dbReference>
<dbReference type="InterPro" id="IPR017853">
    <property type="entry name" value="GH"/>
</dbReference>
<evidence type="ECO:0000256" key="1">
    <source>
        <dbReference type="ARBA" id="ARBA00001255"/>
    </source>
</evidence>
<gene>
    <name evidence="3" type="ORF">FOYG_17460</name>
</gene>
<name>W9HAW7_FUSOX</name>
<reference evidence="3 4" key="1">
    <citation type="submission" date="2011-06" db="EMBL/GenBank/DDBJ databases">
        <title>The Genome Sequence of Fusarium oxysporum FOSC 3-a.</title>
        <authorList>
            <consortium name="The Broad Institute Genome Sequencing Platform"/>
            <person name="Ma L.-J."/>
            <person name="Gale L.R."/>
            <person name="Schwartz D.C."/>
            <person name="Zhou S."/>
            <person name="Corby-Kistler H."/>
            <person name="Young S.K."/>
            <person name="Zeng Q."/>
            <person name="Gargeya S."/>
            <person name="Fitzgerald M."/>
            <person name="Haas B."/>
            <person name="Abouelleil A."/>
            <person name="Alvarado L."/>
            <person name="Arachchi H.M."/>
            <person name="Berlin A."/>
            <person name="Brown A."/>
            <person name="Chapman S.B."/>
            <person name="Chen Z."/>
            <person name="Dunbar C."/>
            <person name="Freedman E."/>
            <person name="Gearin G."/>
            <person name="Gellesch M."/>
            <person name="Goldberg J."/>
            <person name="Griggs A."/>
            <person name="Gujja S."/>
            <person name="Heiman D."/>
            <person name="Howarth C."/>
            <person name="Larson L."/>
            <person name="Lui A."/>
            <person name="MacDonald P.J.P."/>
            <person name="Mehta T."/>
            <person name="Montmayeur A."/>
            <person name="Murphy C."/>
            <person name="Neiman D."/>
            <person name="Pearson M."/>
            <person name="Priest M."/>
            <person name="Roberts A."/>
            <person name="Saif S."/>
            <person name="Shea T."/>
            <person name="Shenoy N."/>
            <person name="Sisk P."/>
            <person name="Stolte C."/>
            <person name="Sykes S."/>
            <person name="Wortman J."/>
            <person name="Nusbaum C."/>
            <person name="Birren B."/>
        </authorList>
    </citation>
    <scope>NUCLEOTIDE SEQUENCE [LARGE SCALE GENOMIC DNA]</scope>
    <source>
        <strain evidence="4">FOSC 3-a</strain>
    </source>
</reference>
<dbReference type="AlphaFoldDB" id="W9HAW7"/>
<dbReference type="HOGENOM" id="CLU_1378173_0_0_1"/>
<dbReference type="InterPro" id="IPR013785">
    <property type="entry name" value="Aldolase_TIM"/>
</dbReference>
<dbReference type="Gene3D" id="3.20.20.70">
    <property type="entry name" value="Aldolase class I"/>
    <property type="match status" value="1"/>
</dbReference>
<sequence length="198" mass="22003">MAGADSYVIDAGWHASGKMWWNTVGAWKPEPSRFPSGFKRLVDRIRGHDLRPGLWPEPGVISINSPAAHALPDDAFFQEHGSRFVESDRYHLDYRRPVVIDRMDGIVDNGQDLRETYGRSPGAGHLDHCRTYLRWVEGLLGRHPGSVIENCSSGGQRMDYAIDQQDPVRSAAIAASIPTAVTPEQAAPWAYPQPGWSD</sequence>
<organism evidence="3 4">
    <name type="scientific">Fusarium oxysporum NRRL 32931</name>
    <dbReference type="NCBI Taxonomy" id="660029"/>
    <lineage>
        <taxon>Eukaryota</taxon>
        <taxon>Fungi</taxon>
        <taxon>Dikarya</taxon>
        <taxon>Ascomycota</taxon>
        <taxon>Pezizomycotina</taxon>
        <taxon>Sordariomycetes</taxon>
        <taxon>Hypocreomycetidae</taxon>
        <taxon>Hypocreales</taxon>
        <taxon>Nectriaceae</taxon>
        <taxon>Fusarium</taxon>
        <taxon>Fusarium oxysporum species complex</taxon>
    </lineage>
</organism>
<dbReference type="SUPFAM" id="SSF51445">
    <property type="entry name" value="(Trans)glycosidases"/>
    <property type="match status" value="1"/>
</dbReference>
<proteinExistence type="predicted"/>
<evidence type="ECO:0000313" key="4">
    <source>
        <dbReference type="Proteomes" id="UP000030753"/>
    </source>
</evidence>